<keyword evidence="9 15" id="KW-0238">DNA-binding</keyword>
<feature type="region of interest" description="Disordered" evidence="16">
    <location>
        <begin position="174"/>
        <end position="263"/>
    </location>
</feature>
<evidence type="ECO:0000256" key="9">
    <source>
        <dbReference type="ARBA" id="ARBA00023125"/>
    </source>
</evidence>
<dbReference type="PROSITE" id="PS51433">
    <property type="entry name" value="PNT"/>
    <property type="match status" value="1"/>
</dbReference>
<dbReference type="RefSeq" id="XP_033773365.1">
    <property type="nucleotide sequence ID" value="XM_033917474.1"/>
</dbReference>
<evidence type="ECO:0000256" key="13">
    <source>
        <dbReference type="ARBA" id="ARBA00063414"/>
    </source>
</evidence>
<dbReference type="CDD" id="cd08535">
    <property type="entry name" value="SAM_PNT-Tel_Yan"/>
    <property type="match status" value="1"/>
</dbReference>
<dbReference type="FunFam" id="1.10.150.50:FF:000030">
    <property type="entry name" value="transcription factor ETV6"/>
    <property type="match status" value="1"/>
</dbReference>
<dbReference type="SUPFAM" id="SSF46785">
    <property type="entry name" value="Winged helix' DNA-binding domain"/>
    <property type="match status" value="1"/>
</dbReference>
<feature type="domain" description="ETS" evidence="17">
    <location>
        <begin position="288"/>
        <end position="369"/>
    </location>
</feature>
<dbReference type="PROSITE" id="PS50061">
    <property type="entry name" value="ETS_DOMAIN_3"/>
    <property type="match status" value="1"/>
</dbReference>
<keyword evidence="19" id="KW-1185">Reference proteome</keyword>
<dbReference type="InParanoid" id="A0A6P8NX35"/>
<evidence type="ECO:0000256" key="2">
    <source>
        <dbReference type="ARBA" id="ARBA00005562"/>
    </source>
</evidence>
<evidence type="ECO:0000256" key="11">
    <source>
        <dbReference type="ARBA" id="ARBA00023242"/>
    </source>
</evidence>
<evidence type="ECO:0000256" key="7">
    <source>
        <dbReference type="ARBA" id="ARBA00022990"/>
    </source>
</evidence>
<dbReference type="AlphaFoldDB" id="A0A6P8NX35"/>
<evidence type="ECO:0000256" key="10">
    <source>
        <dbReference type="ARBA" id="ARBA00023163"/>
    </source>
</evidence>
<dbReference type="SMART" id="SM00413">
    <property type="entry name" value="ETS"/>
    <property type="match status" value="1"/>
</dbReference>
<dbReference type="Pfam" id="PF02198">
    <property type="entry name" value="SAM_PNT"/>
    <property type="match status" value="1"/>
</dbReference>
<keyword evidence="4" id="KW-1017">Isopeptide bond</keyword>
<dbReference type="InterPro" id="IPR046328">
    <property type="entry name" value="ETS_fam"/>
</dbReference>
<dbReference type="Pfam" id="PF00178">
    <property type="entry name" value="Ets"/>
    <property type="match status" value="1"/>
</dbReference>
<evidence type="ECO:0000256" key="16">
    <source>
        <dbReference type="SAM" id="MobiDB-lite"/>
    </source>
</evidence>
<organism evidence="19 20">
    <name type="scientific">Geotrypetes seraphini</name>
    <name type="common">Gaboon caecilian</name>
    <name type="synonym">Caecilia seraphini</name>
    <dbReference type="NCBI Taxonomy" id="260995"/>
    <lineage>
        <taxon>Eukaryota</taxon>
        <taxon>Metazoa</taxon>
        <taxon>Chordata</taxon>
        <taxon>Craniata</taxon>
        <taxon>Vertebrata</taxon>
        <taxon>Euteleostomi</taxon>
        <taxon>Amphibia</taxon>
        <taxon>Gymnophiona</taxon>
        <taxon>Geotrypetes</taxon>
    </lineage>
</organism>
<evidence type="ECO:0000256" key="8">
    <source>
        <dbReference type="ARBA" id="ARBA00023015"/>
    </source>
</evidence>
<feature type="compositionally biased region" description="Polar residues" evidence="16">
    <location>
        <begin position="198"/>
        <end position="211"/>
    </location>
</feature>
<name>A0A6P8NX35_GEOSA</name>
<dbReference type="PANTHER" id="PTHR11849">
    <property type="entry name" value="ETS"/>
    <property type="match status" value="1"/>
</dbReference>
<evidence type="ECO:0000256" key="1">
    <source>
        <dbReference type="ARBA" id="ARBA00004123"/>
    </source>
</evidence>
<evidence type="ECO:0000256" key="4">
    <source>
        <dbReference type="ARBA" id="ARBA00022499"/>
    </source>
</evidence>
<evidence type="ECO:0000259" key="17">
    <source>
        <dbReference type="PROSITE" id="PS50061"/>
    </source>
</evidence>
<evidence type="ECO:0000256" key="5">
    <source>
        <dbReference type="ARBA" id="ARBA00022553"/>
    </source>
</evidence>
<accession>A0A6P8NX35</accession>
<evidence type="ECO:0000256" key="15">
    <source>
        <dbReference type="RuleBase" id="RU004019"/>
    </source>
</evidence>
<evidence type="ECO:0000259" key="18">
    <source>
        <dbReference type="PROSITE" id="PS51433"/>
    </source>
</evidence>
<dbReference type="GO" id="GO:0000981">
    <property type="term" value="F:DNA-binding transcription factor activity, RNA polymerase II-specific"/>
    <property type="evidence" value="ECO:0007669"/>
    <property type="project" value="UniProtKB-ARBA"/>
</dbReference>
<keyword evidence="7" id="KW-0007">Acetylation</keyword>
<dbReference type="InterPro" id="IPR036388">
    <property type="entry name" value="WH-like_DNA-bd_sf"/>
</dbReference>
<proteinExistence type="inferred from homology"/>
<dbReference type="SUPFAM" id="SSF47769">
    <property type="entry name" value="SAM/Pointed domain"/>
    <property type="match status" value="1"/>
</dbReference>
<evidence type="ECO:0000256" key="12">
    <source>
        <dbReference type="ARBA" id="ARBA00055208"/>
    </source>
</evidence>
<keyword evidence="10" id="KW-0804">Transcription</keyword>
<keyword evidence="8" id="KW-0805">Transcription regulation</keyword>
<dbReference type="PANTHER" id="PTHR11849:SF77">
    <property type="entry name" value="TRANSCRIPTION FACTOR ETV7"/>
    <property type="match status" value="1"/>
</dbReference>
<keyword evidence="6" id="KW-0832">Ubl conjugation</keyword>
<comment type="subcellular location">
    <subcellularLocation>
        <location evidence="1 15">Nucleus</location>
    </subcellularLocation>
</comment>
<dbReference type="OrthoDB" id="10042983at2759"/>
<evidence type="ECO:0000256" key="14">
    <source>
        <dbReference type="ARBA" id="ARBA00067754"/>
    </source>
</evidence>
<dbReference type="InterPro" id="IPR036390">
    <property type="entry name" value="WH_DNA-bd_sf"/>
</dbReference>
<feature type="compositionally biased region" description="Basic and acidic residues" evidence="16">
    <location>
        <begin position="178"/>
        <end position="196"/>
    </location>
</feature>
<dbReference type="InterPro" id="IPR013761">
    <property type="entry name" value="SAM/pointed_sf"/>
</dbReference>
<dbReference type="GO" id="GO:0005634">
    <property type="term" value="C:nucleus"/>
    <property type="evidence" value="ECO:0007669"/>
    <property type="project" value="UniProtKB-SubCell"/>
</dbReference>
<dbReference type="GeneID" id="117347088"/>
<dbReference type="InterPro" id="IPR000418">
    <property type="entry name" value="Ets_dom"/>
</dbReference>
<protein>
    <recommendedName>
        <fullName evidence="14">Transcription factor ETV6</fullName>
    </recommendedName>
</protein>
<dbReference type="Gene3D" id="1.10.150.50">
    <property type="entry name" value="Transcription Factor, Ets-1"/>
    <property type="match status" value="1"/>
</dbReference>
<keyword evidence="11 15" id="KW-0539">Nucleus</keyword>
<evidence type="ECO:0000313" key="20">
    <source>
        <dbReference type="RefSeq" id="XP_033773365.1"/>
    </source>
</evidence>
<dbReference type="Proteomes" id="UP000515159">
    <property type="component" value="Chromosome 13"/>
</dbReference>
<dbReference type="InterPro" id="IPR003118">
    <property type="entry name" value="Pointed_dom"/>
</dbReference>
<dbReference type="SMART" id="SM00251">
    <property type="entry name" value="SAM_PNT"/>
    <property type="match status" value="1"/>
</dbReference>
<comment type="subunit">
    <text evidence="13">Can form homodimers or heterodimers with TEL2 or FLI1. Interacts with L3MBTL1 and HDAC9.</text>
</comment>
<dbReference type="FunCoup" id="A0A6P8NX35">
    <property type="interactions" value="1196"/>
</dbReference>
<dbReference type="GO" id="GO:0030154">
    <property type="term" value="P:cell differentiation"/>
    <property type="evidence" value="ECO:0007669"/>
    <property type="project" value="TreeGrafter"/>
</dbReference>
<sequence length="405" mass="45673">MAQPGTAASPPAAPGGQDGLALGRSSLWLGCVDPQLLAEDMEICCVPGRLRLQPSLWTKDDVIDWLRWAEKEYSLRRTDESKFEMNGKGLCILTKEDFRHRSPSSGDVLYELLQCIKMQRRERSHTPLLSLPVIQVKHMQKISSPTGNGKEVPLNPLYRRSHFSCSAKVCTSSSTRDSVSRLSEEPSKKDKIRDDPSPVQSKAGHSNTDVSTGLARAVDSAPSSHPVAVQSAHNPDPVETSRSPQETCHRVEPLNLSHQSEVTGHREVARSLSISPQAQVDGKIADCKLLWNYVYQLLSDSRYESYIKWEEKEARTFRVVDPNGLAKLWGNHKNRPHMTYEKMSRALRHYYKLNIIKKEPGQKLLFRFVKIPDEVTHAKSTKLGLLEDQEQDVPDYNEDMLQVSP</sequence>
<evidence type="ECO:0000256" key="3">
    <source>
        <dbReference type="ARBA" id="ARBA00022491"/>
    </source>
</evidence>
<evidence type="ECO:0000256" key="6">
    <source>
        <dbReference type="ARBA" id="ARBA00022843"/>
    </source>
</evidence>
<keyword evidence="3" id="KW-0678">Repressor</keyword>
<comment type="function">
    <text evidence="12">Transcriptional repressor; binds to the DNA sequence 5'-CCGGAAGT-3'. Plays a role in hematopoiesis and malignant transformation.</text>
</comment>
<dbReference type="GO" id="GO:0000977">
    <property type="term" value="F:RNA polymerase II transcription regulatory region sequence-specific DNA binding"/>
    <property type="evidence" value="ECO:0007669"/>
    <property type="project" value="UniProtKB-ARBA"/>
</dbReference>
<comment type="similarity">
    <text evidence="2 15">Belongs to the ETS family.</text>
</comment>
<dbReference type="FunFam" id="1.10.10.10:FF:000176">
    <property type="entry name" value="transcription factor ETV6 isoform X2"/>
    <property type="match status" value="1"/>
</dbReference>
<dbReference type="Gene3D" id="1.10.10.10">
    <property type="entry name" value="Winged helix-like DNA-binding domain superfamily/Winged helix DNA-binding domain"/>
    <property type="match status" value="1"/>
</dbReference>
<gene>
    <name evidence="20" type="primary">ETV7</name>
</gene>
<keyword evidence="5" id="KW-0597">Phosphoprotein</keyword>
<dbReference type="PROSITE" id="PS00346">
    <property type="entry name" value="ETS_DOMAIN_2"/>
    <property type="match status" value="1"/>
</dbReference>
<dbReference type="PRINTS" id="PR00454">
    <property type="entry name" value="ETSDOMAIN"/>
</dbReference>
<reference evidence="20" key="1">
    <citation type="submission" date="2025-08" db="UniProtKB">
        <authorList>
            <consortium name="RefSeq"/>
        </authorList>
    </citation>
    <scope>IDENTIFICATION</scope>
</reference>
<feature type="domain" description="PNT" evidence="18">
    <location>
        <begin position="36"/>
        <end position="120"/>
    </location>
</feature>
<evidence type="ECO:0000313" key="19">
    <source>
        <dbReference type="Proteomes" id="UP000515159"/>
    </source>
</evidence>
<dbReference type="CTD" id="51513"/>
<dbReference type="KEGG" id="gsh:117347088"/>